<dbReference type="GO" id="GO:0016740">
    <property type="term" value="F:transferase activity"/>
    <property type="evidence" value="ECO:0007669"/>
    <property type="project" value="UniProtKB-KW"/>
</dbReference>
<dbReference type="SUPFAM" id="SSF56112">
    <property type="entry name" value="Protein kinase-like (PK-like)"/>
    <property type="match status" value="1"/>
</dbReference>
<dbReference type="EMBL" id="VYXP01000002">
    <property type="protein sequence ID" value="KAA9133402.1"/>
    <property type="molecule type" value="Genomic_DNA"/>
</dbReference>
<comment type="caution">
    <text evidence="2">The sequence shown here is derived from an EMBL/GenBank/DDBJ whole genome shotgun (WGS) entry which is preliminary data.</text>
</comment>
<evidence type="ECO:0000259" key="1">
    <source>
        <dbReference type="Pfam" id="PF01636"/>
    </source>
</evidence>
<dbReference type="InterPro" id="IPR002575">
    <property type="entry name" value="Aminoglycoside_PTrfase"/>
</dbReference>
<gene>
    <name evidence="2" type="ORF">F3N42_03370</name>
</gene>
<dbReference type="RefSeq" id="WP_150862961.1">
    <property type="nucleotide sequence ID" value="NZ_VYXP01000002.1"/>
</dbReference>
<protein>
    <submittedName>
        <fullName evidence="2">Phosphotransferase</fullName>
    </submittedName>
</protein>
<dbReference type="Proteomes" id="UP000325372">
    <property type="component" value="Unassembled WGS sequence"/>
</dbReference>
<dbReference type="Pfam" id="PF01636">
    <property type="entry name" value="APH"/>
    <property type="match status" value="1"/>
</dbReference>
<dbReference type="InterPro" id="IPR011009">
    <property type="entry name" value="Kinase-like_dom_sf"/>
</dbReference>
<keyword evidence="2" id="KW-0808">Transferase</keyword>
<dbReference type="Gene3D" id="3.30.200.20">
    <property type="entry name" value="Phosphorylase Kinase, domain 1"/>
    <property type="match status" value="1"/>
</dbReference>
<dbReference type="AlphaFoldDB" id="A0A5N0TEE0"/>
<dbReference type="Gene3D" id="3.90.1200.10">
    <property type="match status" value="1"/>
</dbReference>
<feature type="domain" description="Aminoglycoside phosphotransferase" evidence="1">
    <location>
        <begin position="32"/>
        <end position="251"/>
    </location>
</feature>
<accession>A0A5N0TEE0</accession>
<reference evidence="2 3" key="1">
    <citation type="submission" date="2019-09" db="EMBL/GenBank/DDBJ databases">
        <title>Wenzhouxiangella sp. Genome sequencing and assembly.</title>
        <authorList>
            <person name="Zhang R."/>
        </authorList>
    </citation>
    <scope>NUCLEOTIDE SEQUENCE [LARGE SCALE GENOMIC DNA]</scope>
    <source>
        <strain evidence="2 3">W260</strain>
    </source>
</reference>
<evidence type="ECO:0000313" key="3">
    <source>
        <dbReference type="Proteomes" id="UP000325372"/>
    </source>
</evidence>
<name>A0A5N0TEE0_9GAMM</name>
<sequence>MTVSSASLAQTDRRAGQALAWAEAQLQRALAIEPLAGDASFRRYFRLRDDASSWVVMDAPPDRENCAPFIDVDRRLRDAALPAPAIIAADLDAGFLLLDDLGDTLLRDALTTNNADAWFPPLLDMLGSFASSVDASGLPAYDRQQLLVELELFPHWYLERHKACRLSCEDWDIWEALCTRVINTALGQPQVFVHHDFHSCNLLVQPDDTLAVIDFQDAVRGPVTYDLASLLWDRYIHWPRSRLEGWMEAARQRLAPDTDSATWVRWCDWMGLQRNLKIVGIFARLHHRDGKAGYLPLIPMFWRYLGDVLPRYPEFAEFAELLERLKCAP</sequence>
<evidence type="ECO:0000313" key="2">
    <source>
        <dbReference type="EMBL" id="KAA9133402.1"/>
    </source>
</evidence>
<organism evidence="2 3">
    <name type="scientific">Marinihelvus fidelis</name>
    <dbReference type="NCBI Taxonomy" id="2613842"/>
    <lineage>
        <taxon>Bacteria</taxon>
        <taxon>Pseudomonadati</taxon>
        <taxon>Pseudomonadota</taxon>
        <taxon>Gammaproteobacteria</taxon>
        <taxon>Chromatiales</taxon>
        <taxon>Wenzhouxiangellaceae</taxon>
        <taxon>Marinihelvus</taxon>
    </lineage>
</organism>
<keyword evidence="3" id="KW-1185">Reference proteome</keyword>
<proteinExistence type="predicted"/>